<organism evidence="4 5">
    <name type="scientific">Nocardioides scoriae</name>
    <dbReference type="NCBI Taxonomy" id="642780"/>
    <lineage>
        <taxon>Bacteria</taxon>
        <taxon>Bacillati</taxon>
        <taxon>Actinomycetota</taxon>
        <taxon>Actinomycetes</taxon>
        <taxon>Propionibacteriales</taxon>
        <taxon>Nocardioidaceae</taxon>
        <taxon>Nocardioides</taxon>
    </lineage>
</organism>
<dbReference type="SUPFAM" id="SSF50249">
    <property type="entry name" value="Nucleic acid-binding proteins"/>
    <property type="match status" value="1"/>
</dbReference>
<dbReference type="GO" id="GO:0003697">
    <property type="term" value="F:single-stranded DNA binding"/>
    <property type="evidence" value="ECO:0007669"/>
    <property type="project" value="InterPro"/>
</dbReference>
<dbReference type="OrthoDB" id="5186768at2"/>
<feature type="region of interest" description="Disordered" evidence="3">
    <location>
        <begin position="1"/>
        <end position="22"/>
    </location>
</feature>
<protein>
    <submittedName>
        <fullName evidence="4">Single-strand DNA-binding protein</fullName>
    </submittedName>
</protein>
<name>A0A1H1T5U1_9ACTN</name>
<proteinExistence type="predicted"/>
<dbReference type="PROSITE" id="PS50935">
    <property type="entry name" value="SSB"/>
    <property type="match status" value="1"/>
</dbReference>
<accession>A0A1H1T5U1</accession>
<dbReference type="InterPro" id="IPR012340">
    <property type="entry name" value="NA-bd_OB-fold"/>
</dbReference>
<evidence type="ECO:0000256" key="1">
    <source>
        <dbReference type="ARBA" id="ARBA00023125"/>
    </source>
</evidence>
<evidence type="ECO:0000313" key="4">
    <source>
        <dbReference type="EMBL" id="SDS55632.1"/>
    </source>
</evidence>
<evidence type="ECO:0000313" key="5">
    <source>
        <dbReference type="Proteomes" id="UP000198859"/>
    </source>
</evidence>
<sequence length="128" mass="13635">MSLETPAPPDPAPGPTPGPAHVNEVALVGRVSAAPETRELPSGDELVTLRVVVDRPPDTGATRRTVDVVDVACWSRRTRRSAGALLPGDTVRVEGSLRRRFFGGAGGRTSRYEVEAARLVRLSRRAAS</sequence>
<dbReference type="Pfam" id="PF00436">
    <property type="entry name" value="SSB"/>
    <property type="match status" value="1"/>
</dbReference>
<reference evidence="5" key="1">
    <citation type="submission" date="2016-10" db="EMBL/GenBank/DDBJ databases">
        <authorList>
            <person name="Varghese N."/>
            <person name="Submissions S."/>
        </authorList>
    </citation>
    <scope>NUCLEOTIDE SEQUENCE [LARGE SCALE GENOMIC DNA]</scope>
    <source>
        <strain evidence="5">DSM 22127</strain>
    </source>
</reference>
<gene>
    <name evidence="4" type="ORF">SAMN04488570_2146</name>
</gene>
<dbReference type="STRING" id="642780.SAMN04488570_2146"/>
<dbReference type="EMBL" id="LT629757">
    <property type="protein sequence ID" value="SDS55632.1"/>
    <property type="molecule type" value="Genomic_DNA"/>
</dbReference>
<dbReference type="AlphaFoldDB" id="A0A1H1T5U1"/>
<evidence type="ECO:0000256" key="2">
    <source>
        <dbReference type="PROSITE-ProRule" id="PRU00252"/>
    </source>
</evidence>
<dbReference type="Proteomes" id="UP000198859">
    <property type="component" value="Chromosome I"/>
</dbReference>
<dbReference type="RefSeq" id="WP_091729375.1">
    <property type="nucleotide sequence ID" value="NZ_LT629757.1"/>
</dbReference>
<feature type="compositionally biased region" description="Pro residues" evidence="3">
    <location>
        <begin position="1"/>
        <end position="18"/>
    </location>
</feature>
<keyword evidence="5" id="KW-1185">Reference proteome</keyword>
<dbReference type="InterPro" id="IPR000424">
    <property type="entry name" value="Primosome_PriB/ssb"/>
</dbReference>
<keyword evidence="1 2" id="KW-0238">DNA-binding</keyword>
<evidence type="ECO:0000256" key="3">
    <source>
        <dbReference type="SAM" id="MobiDB-lite"/>
    </source>
</evidence>
<dbReference type="CDD" id="cd04496">
    <property type="entry name" value="SSB_OBF"/>
    <property type="match status" value="1"/>
</dbReference>
<dbReference type="Gene3D" id="2.40.50.140">
    <property type="entry name" value="Nucleic acid-binding proteins"/>
    <property type="match status" value="1"/>
</dbReference>